<comment type="similarity">
    <text evidence="4">Belongs to the peroxiredoxin-like PRXL2 family. PRXL2A subfamily.</text>
</comment>
<keyword evidence="10" id="KW-1185">Reference proteome</keyword>
<gene>
    <name evidence="9" type="ORF">ACHAXA_003296</name>
</gene>
<dbReference type="EMBL" id="JALLPB020000312">
    <property type="protein sequence ID" value="KAL3810692.1"/>
    <property type="molecule type" value="Genomic_DNA"/>
</dbReference>
<name>A0ABD3RCI3_9STRA</name>
<dbReference type="PANTHER" id="PTHR28630">
    <property type="match status" value="1"/>
</dbReference>
<keyword evidence="3" id="KW-0676">Redox-active center</keyword>
<keyword evidence="8" id="KW-0732">Signal</keyword>
<dbReference type="AlphaFoldDB" id="A0ABD3RCI3"/>
<evidence type="ECO:0000256" key="2">
    <source>
        <dbReference type="ARBA" id="ARBA00022490"/>
    </source>
</evidence>
<feature type="signal peptide" evidence="8">
    <location>
        <begin position="1"/>
        <end position="18"/>
    </location>
</feature>
<evidence type="ECO:0000256" key="3">
    <source>
        <dbReference type="ARBA" id="ARBA00023284"/>
    </source>
</evidence>
<evidence type="ECO:0000256" key="5">
    <source>
        <dbReference type="ARBA" id="ARBA00023849"/>
    </source>
</evidence>
<dbReference type="PANTHER" id="PTHR28630:SF31">
    <property type="entry name" value="PEROXIREDOXIN-LIKE 2A"/>
    <property type="match status" value="1"/>
</dbReference>
<proteinExistence type="inferred from homology"/>
<feature type="chain" id="PRO_5044890258" description="Peroxiredoxin-like 2A" evidence="8">
    <location>
        <begin position="19"/>
        <end position="293"/>
    </location>
</feature>
<dbReference type="InterPro" id="IPR032801">
    <property type="entry name" value="PXL2A/B/C"/>
</dbReference>
<protein>
    <recommendedName>
        <fullName evidence="5">Peroxiredoxin-like 2A</fullName>
    </recommendedName>
    <alternativeName>
        <fullName evidence="7">Peroxiredoxin-like 2 activated in M-CSF stimulated monocytes</fullName>
    </alternativeName>
    <alternativeName>
        <fullName evidence="6">Redox-regulatory protein FAM213A</fullName>
    </alternativeName>
</protein>
<evidence type="ECO:0000256" key="8">
    <source>
        <dbReference type="SAM" id="SignalP"/>
    </source>
</evidence>
<keyword evidence="2" id="KW-0963">Cytoplasm</keyword>
<evidence type="ECO:0000256" key="6">
    <source>
        <dbReference type="ARBA" id="ARBA00032058"/>
    </source>
</evidence>
<organism evidence="9 10">
    <name type="scientific">Cyclostephanos tholiformis</name>
    <dbReference type="NCBI Taxonomy" id="382380"/>
    <lineage>
        <taxon>Eukaryota</taxon>
        <taxon>Sar</taxon>
        <taxon>Stramenopiles</taxon>
        <taxon>Ochrophyta</taxon>
        <taxon>Bacillariophyta</taxon>
        <taxon>Coscinodiscophyceae</taxon>
        <taxon>Thalassiosirophycidae</taxon>
        <taxon>Stephanodiscales</taxon>
        <taxon>Stephanodiscaceae</taxon>
        <taxon>Cyclostephanos</taxon>
    </lineage>
</organism>
<comment type="caution">
    <text evidence="9">The sequence shown here is derived from an EMBL/GenBank/DDBJ whole genome shotgun (WGS) entry which is preliminary data.</text>
</comment>
<evidence type="ECO:0000313" key="9">
    <source>
        <dbReference type="EMBL" id="KAL3810692.1"/>
    </source>
</evidence>
<evidence type="ECO:0000313" key="10">
    <source>
        <dbReference type="Proteomes" id="UP001530377"/>
    </source>
</evidence>
<evidence type="ECO:0000256" key="7">
    <source>
        <dbReference type="ARBA" id="ARBA00032129"/>
    </source>
</evidence>
<reference evidence="9 10" key="1">
    <citation type="submission" date="2024-10" db="EMBL/GenBank/DDBJ databases">
        <title>Updated reference genomes for cyclostephanoid diatoms.</title>
        <authorList>
            <person name="Roberts W.R."/>
            <person name="Alverson A.J."/>
        </authorList>
    </citation>
    <scope>NUCLEOTIDE SEQUENCE [LARGE SCALE GENOMIC DNA]</scope>
    <source>
        <strain evidence="9 10">AJA228-03</strain>
    </source>
</reference>
<accession>A0ABD3RCI3</accession>
<evidence type="ECO:0000256" key="4">
    <source>
        <dbReference type="ARBA" id="ARBA00023787"/>
    </source>
</evidence>
<dbReference type="GO" id="GO:0005737">
    <property type="term" value="C:cytoplasm"/>
    <property type="evidence" value="ECO:0007669"/>
    <property type="project" value="UniProtKB-SubCell"/>
</dbReference>
<sequence>MLLFRLLGASTVATIATAYVPPHMELPATGIWADIGAGSLVTLEFKSKSTSALEGDGSSLVSETACMSAEDVIGEHSGEHGCIAFAVRRPVVTKMANPLIRMSSVPRGGQRSVRRGVHHLIMSHVPRVLTAIADLAAREDKPLDGFGIFGVVKEVGVDDEGVQNHDIPSTSTGLFDFQSTYFPYPLYRDEGKTFYNALGMRKLSVKFTSWNPITIFRGIRGMLKRIKKKNISGNMKGEGLVQGGIIIFDKNGKARYAYREETGFEFKSIYLSIIIMMRRRTRKRSPLMISYVR</sequence>
<comment type="subcellular location">
    <subcellularLocation>
        <location evidence="1">Cytoplasm</location>
    </subcellularLocation>
</comment>
<dbReference type="Proteomes" id="UP001530377">
    <property type="component" value="Unassembled WGS sequence"/>
</dbReference>
<dbReference type="Pfam" id="PF13911">
    <property type="entry name" value="AhpC-TSA_2"/>
    <property type="match status" value="1"/>
</dbReference>
<evidence type="ECO:0000256" key="1">
    <source>
        <dbReference type="ARBA" id="ARBA00004496"/>
    </source>
</evidence>